<name>A0ABT2YME3_9BURK</name>
<evidence type="ECO:0000256" key="1">
    <source>
        <dbReference type="ARBA" id="ARBA00000085"/>
    </source>
</evidence>
<dbReference type="Proteomes" id="UP001209701">
    <property type="component" value="Unassembled WGS sequence"/>
</dbReference>
<dbReference type="PROSITE" id="PS50110">
    <property type="entry name" value="RESPONSE_REGULATORY"/>
    <property type="match status" value="1"/>
</dbReference>
<evidence type="ECO:0000313" key="12">
    <source>
        <dbReference type="Proteomes" id="UP001209701"/>
    </source>
</evidence>
<dbReference type="Gene3D" id="2.10.70.100">
    <property type="match status" value="1"/>
</dbReference>
<dbReference type="Gene3D" id="3.30.565.10">
    <property type="entry name" value="Histidine kinase-like ATPase, C-terminal domain"/>
    <property type="match status" value="1"/>
</dbReference>
<dbReference type="SUPFAM" id="SSF47384">
    <property type="entry name" value="Homodimeric domain of signal transducing histidine kinase"/>
    <property type="match status" value="1"/>
</dbReference>
<dbReference type="InterPro" id="IPR000700">
    <property type="entry name" value="PAS-assoc_C"/>
</dbReference>
<feature type="transmembrane region" description="Helical" evidence="7">
    <location>
        <begin position="188"/>
        <end position="207"/>
    </location>
</feature>
<dbReference type="PRINTS" id="PR00344">
    <property type="entry name" value="BCTRLSENSOR"/>
</dbReference>
<dbReference type="PANTHER" id="PTHR43047">
    <property type="entry name" value="TWO-COMPONENT HISTIDINE PROTEIN KINASE"/>
    <property type="match status" value="1"/>
</dbReference>
<sequence>MTNSVAHMSGHEASVPGPQPLRQRLVLRLQSLSIALIVSVLLSTVITVVLSIFAWFFYQSERAARIEQLHRTIELQAKQLVIALQQPVWGYDETQIHSLLLSGMNNVNLLGIEVRSQIKTGQEQGQRLYQIGRDEQGIARPDAALAPTPELLTEQHPILIDGKEIAKVSLFASYRFVHQELRERRNGIFAGIIVLDLTLVGAVYLLLRSLMLLPIKRIELFAAAIRSGAGETDRRSEPIFFGELKALDQSIRAMTTLLDRRLQETRAVEERLKMATRAASLGIWDWNIQTNVQLWDDAMYSMYRLSRTSFDGSYQSWLDTLLPEDRQATMAAFDKALAGDYEYEGEFRITRPDGSLRHLRSAALIFRDADGRAIRMVGVSQDISERKTAEIELEQHRHHLQDLVLARTSELSVAMDAAYAANRAKSIFLATMSHELRTPLNSVIGFSRMMAESRSMSPDDKRNLELIHLSGKHLLHLINDILELSKIEAGRTQLRPTLTGLPQILREVCDLIGVRAREKGLTLSLRTEGLPAHIRIDPDKLRQVLLNLLSNAVKFVEQGSIELSVSFSPAGDGHGLLKFDVIDTGFGISAADIEHIFEPFVQVQGPHSSEGTGLGLSISRQFVRLMGGELSVQSQAGLGSTFSFTLPVELGELNPGPAPAAWPLNSLDSPTALTLARPPHFGQGRRVLLVDDLDEGRRLLRAILEPLDFKLSEAADGRQALEAVALECPDLVLMDLHMPGMNGLEVIREIRRDAQLQAQPRIVMVTATAFDEQRMNALAAGADDFLVKPLDQDALFAVLEDQLGLQASSNEHQLIASSRRSLSSGDLARLAPEQRQQLRRGLQELDRAQVDGLLQELAARSPADADLSSMISEMLAHYQHPELCALIDALEQQGTA</sequence>
<protein>
    <recommendedName>
        <fullName evidence="2">histidine kinase</fullName>
        <ecNumber evidence="2">2.7.13.3</ecNumber>
    </recommendedName>
</protein>
<dbReference type="PROSITE" id="PS50109">
    <property type="entry name" value="HIS_KIN"/>
    <property type="match status" value="1"/>
</dbReference>
<dbReference type="Pfam" id="PF00512">
    <property type="entry name" value="HisKA"/>
    <property type="match status" value="1"/>
</dbReference>
<evidence type="ECO:0000259" key="8">
    <source>
        <dbReference type="PROSITE" id="PS50109"/>
    </source>
</evidence>
<dbReference type="Gene3D" id="1.10.287.130">
    <property type="match status" value="1"/>
</dbReference>
<keyword evidence="3 6" id="KW-0597">Phosphoprotein</keyword>
<dbReference type="InterPro" id="IPR011006">
    <property type="entry name" value="CheY-like_superfamily"/>
</dbReference>
<gene>
    <name evidence="11" type="ORF">LNV07_24375</name>
</gene>
<dbReference type="SMART" id="SM00086">
    <property type="entry name" value="PAC"/>
    <property type="match status" value="1"/>
</dbReference>
<dbReference type="InterPro" id="IPR001610">
    <property type="entry name" value="PAC"/>
</dbReference>
<dbReference type="CDD" id="cd17546">
    <property type="entry name" value="REC_hyHK_CKI1_RcsC-like"/>
    <property type="match status" value="1"/>
</dbReference>
<dbReference type="PROSITE" id="PS50113">
    <property type="entry name" value="PAC"/>
    <property type="match status" value="1"/>
</dbReference>
<evidence type="ECO:0000256" key="3">
    <source>
        <dbReference type="ARBA" id="ARBA00022553"/>
    </source>
</evidence>
<proteinExistence type="predicted"/>
<evidence type="ECO:0000259" key="9">
    <source>
        <dbReference type="PROSITE" id="PS50110"/>
    </source>
</evidence>
<evidence type="ECO:0000256" key="4">
    <source>
        <dbReference type="ARBA" id="ARBA00022679"/>
    </source>
</evidence>
<feature type="modified residue" description="4-aspartylphosphate" evidence="6">
    <location>
        <position position="735"/>
    </location>
</feature>
<keyword evidence="7" id="KW-1133">Transmembrane helix</keyword>
<feature type="transmembrane region" description="Helical" evidence="7">
    <location>
        <begin position="34"/>
        <end position="58"/>
    </location>
</feature>
<reference evidence="11 12" key="1">
    <citation type="submission" date="2021-11" db="EMBL/GenBank/DDBJ databases">
        <authorList>
            <person name="Liang Q."/>
            <person name="Mou H."/>
            <person name="Liu Z."/>
        </authorList>
    </citation>
    <scope>NUCLEOTIDE SEQUENCE [LARGE SCALE GENOMIC DNA]</scope>
    <source>
        <strain evidence="11 12">CHU3</strain>
    </source>
</reference>
<dbReference type="InterPro" id="IPR035965">
    <property type="entry name" value="PAS-like_dom_sf"/>
</dbReference>
<dbReference type="InterPro" id="IPR003661">
    <property type="entry name" value="HisK_dim/P_dom"/>
</dbReference>
<dbReference type="CDD" id="cd00130">
    <property type="entry name" value="PAS"/>
    <property type="match status" value="1"/>
</dbReference>
<evidence type="ECO:0000256" key="6">
    <source>
        <dbReference type="PROSITE-ProRule" id="PRU00169"/>
    </source>
</evidence>
<dbReference type="CDD" id="cd00082">
    <property type="entry name" value="HisKA"/>
    <property type="match status" value="1"/>
</dbReference>
<feature type="domain" description="Histidine kinase" evidence="8">
    <location>
        <begin position="431"/>
        <end position="650"/>
    </location>
</feature>
<feature type="domain" description="PAC" evidence="10">
    <location>
        <begin position="343"/>
        <end position="395"/>
    </location>
</feature>
<keyword evidence="12" id="KW-1185">Reference proteome</keyword>
<dbReference type="EMBL" id="JAJIRN010000013">
    <property type="protein sequence ID" value="MCV2371239.1"/>
    <property type="molecule type" value="Genomic_DNA"/>
</dbReference>
<dbReference type="InterPro" id="IPR004358">
    <property type="entry name" value="Sig_transdc_His_kin-like_C"/>
</dbReference>
<dbReference type="InterPro" id="IPR013655">
    <property type="entry name" value="PAS_fold_3"/>
</dbReference>
<dbReference type="RefSeq" id="WP_263573821.1">
    <property type="nucleotide sequence ID" value="NZ_JAJIRN010000013.1"/>
</dbReference>
<dbReference type="InterPro" id="IPR003594">
    <property type="entry name" value="HATPase_dom"/>
</dbReference>
<dbReference type="Pfam" id="PF02518">
    <property type="entry name" value="HATPase_c"/>
    <property type="match status" value="1"/>
</dbReference>
<dbReference type="SMART" id="SM00388">
    <property type="entry name" value="HisKA"/>
    <property type="match status" value="1"/>
</dbReference>
<keyword evidence="7" id="KW-0812">Transmembrane</keyword>
<dbReference type="InterPro" id="IPR001789">
    <property type="entry name" value="Sig_transdc_resp-reg_receiver"/>
</dbReference>
<evidence type="ECO:0000256" key="7">
    <source>
        <dbReference type="SAM" id="Phobius"/>
    </source>
</evidence>
<keyword evidence="7" id="KW-0472">Membrane</keyword>
<dbReference type="InterPro" id="IPR000014">
    <property type="entry name" value="PAS"/>
</dbReference>
<dbReference type="SMART" id="SM00091">
    <property type="entry name" value="PAS"/>
    <property type="match status" value="1"/>
</dbReference>
<dbReference type="SUPFAM" id="SSF55785">
    <property type="entry name" value="PYP-like sensor domain (PAS domain)"/>
    <property type="match status" value="1"/>
</dbReference>
<dbReference type="InterPro" id="IPR005467">
    <property type="entry name" value="His_kinase_dom"/>
</dbReference>
<dbReference type="CDD" id="cd16922">
    <property type="entry name" value="HATPase_EvgS-ArcB-TorS-like"/>
    <property type="match status" value="1"/>
</dbReference>
<dbReference type="EC" id="2.7.13.3" evidence="2"/>
<dbReference type="SUPFAM" id="SSF52172">
    <property type="entry name" value="CheY-like"/>
    <property type="match status" value="1"/>
</dbReference>
<dbReference type="InterPro" id="IPR036890">
    <property type="entry name" value="HATPase_C_sf"/>
</dbReference>
<comment type="caution">
    <text evidence="11">The sequence shown here is derived from an EMBL/GenBank/DDBJ whole genome shotgun (WGS) entry which is preliminary data.</text>
</comment>
<dbReference type="SUPFAM" id="SSF55874">
    <property type="entry name" value="ATPase domain of HSP90 chaperone/DNA topoisomerase II/histidine kinase"/>
    <property type="match status" value="1"/>
</dbReference>
<evidence type="ECO:0000259" key="10">
    <source>
        <dbReference type="PROSITE" id="PS50113"/>
    </source>
</evidence>
<dbReference type="Gene3D" id="3.40.50.2300">
    <property type="match status" value="1"/>
</dbReference>
<dbReference type="SMART" id="SM00387">
    <property type="entry name" value="HATPase_c"/>
    <property type="match status" value="1"/>
</dbReference>
<dbReference type="Pfam" id="PF08447">
    <property type="entry name" value="PAS_3"/>
    <property type="match status" value="1"/>
</dbReference>
<evidence type="ECO:0000313" key="11">
    <source>
        <dbReference type="EMBL" id="MCV2371239.1"/>
    </source>
</evidence>
<comment type="catalytic activity">
    <reaction evidence="1">
        <text>ATP + protein L-histidine = ADP + protein N-phospho-L-histidine.</text>
        <dbReference type="EC" id="2.7.13.3"/>
    </reaction>
</comment>
<dbReference type="Gene3D" id="3.30.450.20">
    <property type="entry name" value="PAS domain"/>
    <property type="match status" value="1"/>
</dbReference>
<evidence type="ECO:0000256" key="5">
    <source>
        <dbReference type="ARBA" id="ARBA00022777"/>
    </source>
</evidence>
<dbReference type="NCBIfam" id="TIGR00229">
    <property type="entry name" value="sensory_box"/>
    <property type="match status" value="1"/>
</dbReference>
<dbReference type="InterPro" id="IPR036097">
    <property type="entry name" value="HisK_dim/P_sf"/>
</dbReference>
<dbReference type="Pfam" id="PF00072">
    <property type="entry name" value="Response_reg"/>
    <property type="match status" value="1"/>
</dbReference>
<accession>A0ABT2YME3</accession>
<evidence type="ECO:0000256" key="2">
    <source>
        <dbReference type="ARBA" id="ARBA00012438"/>
    </source>
</evidence>
<feature type="domain" description="Response regulatory" evidence="9">
    <location>
        <begin position="686"/>
        <end position="803"/>
    </location>
</feature>
<dbReference type="SMART" id="SM00448">
    <property type="entry name" value="REC"/>
    <property type="match status" value="1"/>
</dbReference>
<keyword evidence="5" id="KW-0418">Kinase</keyword>
<organism evidence="11 12">
    <name type="scientific">Roseateles oligotrophus</name>
    <dbReference type="NCBI Taxonomy" id="1769250"/>
    <lineage>
        <taxon>Bacteria</taxon>
        <taxon>Pseudomonadati</taxon>
        <taxon>Pseudomonadota</taxon>
        <taxon>Betaproteobacteria</taxon>
        <taxon>Burkholderiales</taxon>
        <taxon>Sphaerotilaceae</taxon>
        <taxon>Roseateles</taxon>
    </lineage>
</organism>
<keyword evidence="4" id="KW-0808">Transferase</keyword>